<dbReference type="InterPro" id="IPR036388">
    <property type="entry name" value="WH-like_DNA-bd_sf"/>
</dbReference>
<evidence type="ECO:0000313" key="4">
    <source>
        <dbReference type="Proteomes" id="UP000234778"/>
    </source>
</evidence>
<dbReference type="EMBL" id="PKHA01000001">
    <property type="protein sequence ID" value="PKY99513.1"/>
    <property type="molecule type" value="Genomic_DNA"/>
</dbReference>
<dbReference type="InterPro" id="IPR036390">
    <property type="entry name" value="WH_DNA-bd_sf"/>
</dbReference>
<comment type="caution">
    <text evidence="3">The sequence shown here is derived from an EMBL/GenBank/DDBJ whole genome shotgun (WGS) entry which is preliminary data.</text>
</comment>
<organism evidence="3 4">
    <name type="scientific">Actinomyces urogenitalis</name>
    <dbReference type="NCBI Taxonomy" id="103621"/>
    <lineage>
        <taxon>Bacteria</taxon>
        <taxon>Bacillati</taxon>
        <taxon>Actinomycetota</taxon>
        <taxon>Actinomycetes</taxon>
        <taxon>Actinomycetales</taxon>
        <taxon>Actinomycetaceae</taxon>
        <taxon>Actinomyces</taxon>
    </lineage>
</organism>
<feature type="region of interest" description="Disordered" evidence="1">
    <location>
        <begin position="1"/>
        <end position="31"/>
    </location>
</feature>
<dbReference type="Gene3D" id="1.10.10.10">
    <property type="entry name" value="Winged helix-like DNA-binding domain superfamily/Winged helix DNA-binding domain"/>
    <property type="match status" value="1"/>
</dbReference>
<reference evidence="3 4" key="1">
    <citation type="submission" date="2017-12" db="EMBL/GenBank/DDBJ databases">
        <title>Phylogenetic diversity of female urinary microbiome.</title>
        <authorList>
            <person name="Thomas-White K."/>
            <person name="Wolfe A.J."/>
        </authorList>
    </citation>
    <scope>NUCLEOTIDE SEQUENCE [LARGE SCALE GENOMIC DNA]</scope>
    <source>
        <strain evidence="3 4">UMB0319</strain>
    </source>
</reference>
<dbReference type="InterPro" id="IPR001845">
    <property type="entry name" value="HTH_ArsR_DNA-bd_dom"/>
</dbReference>
<dbReference type="AlphaFoldDB" id="A0A2I1KV58"/>
<protein>
    <submittedName>
        <fullName evidence="3">ArsR family transcriptional regulator</fullName>
    </submittedName>
</protein>
<dbReference type="GO" id="GO:0003700">
    <property type="term" value="F:DNA-binding transcription factor activity"/>
    <property type="evidence" value="ECO:0007669"/>
    <property type="project" value="InterPro"/>
</dbReference>
<feature type="domain" description="HTH arsR-type" evidence="2">
    <location>
        <begin position="43"/>
        <end position="153"/>
    </location>
</feature>
<accession>A0A2I1KV58</accession>
<proteinExistence type="predicted"/>
<dbReference type="SMART" id="SM00418">
    <property type="entry name" value="HTH_ARSR"/>
    <property type="match status" value="1"/>
</dbReference>
<dbReference type="SUPFAM" id="SSF46785">
    <property type="entry name" value="Winged helix' DNA-binding domain"/>
    <property type="match status" value="1"/>
</dbReference>
<dbReference type="InterPro" id="IPR011991">
    <property type="entry name" value="ArsR-like_HTH"/>
</dbReference>
<dbReference type="Pfam" id="PF12840">
    <property type="entry name" value="HTH_20"/>
    <property type="match status" value="1"/>
</dbReference>
<dbReference type="Proteomes" id="UP000234778">
    <property type="component" value="Unassembled WGS sequence"/>
</dbReference>
<gene>
    <name evidence="3" type="ORF">CYJ26_01045</name>
</gene>
<sequence length="237" mass="25149">MSTDVGARGGRAVSTGAHQGGADQSHTAAWSEPVPVPAEEAARLLTLLTHPIRSKILRTMVHGEPMRVSDVAQAVGEPANSVSYHMRALEKAGVAQRHVPTEGGDGRETWWVIPDWTGLSFDPASIRQLPGGEAVVAQFEQAEAAQILELFSVARLEATEALGLPGLRADGPLRLTREEAQAFQEGVTALISRAIEASRRHSRAGDDDGERAYAYDYRVALLAAVDQPDAPSAGSAS</sequence>
<evidence type="ECO:0000259" key="2">
    <source>
        <dbReference type="SMART" id="SM00418"/>
    </source>
</evidence>
<name>A0A2I1KV58_9ACTO</name>
<evidence type="ECO:0000313" key="3">
    <source>
        <dbReference type="EMBL" id="PKY99513.1"/>
    </source>
</evidence>
<evidence type="ECO:0000256" key="1">
    <source>
        <dbReference type="SAM" id="MobiDB-lite"/>
    </source>
</evidence>
<dbReference type="CDD" id="cd00090">
    <property type="entry name" value="HTH_ARSR"/>
    <property type="match status" value="1"/>
</dbReference>